<evidence type="ECO:0000313" key="1">
    <source>
        <dbReference type="EMBL" id="CCB85383.1"/>
    </source>
</evidence>
<dbReference type="KEGG" id="puv:PUV_04330"/>
<dbReference type="STRING" id="765952.PUV_04330"/>
<keyword evidence="2" id="KW-1185">Reference proteome</keyword>
<sequence>MLLCEFLIDPHSTETQELREKYNEADIKILKNYRPDNILHMSLQKLME</sequence>
<dbReference type="AlphaFoldDB" id="F8KWI5"/>
<organism evidence="1 2">
    <name type="scientific">Parachlamydia acanthamoebae (strain UV7)</name>
    <dbReference type="NCBI Taxonomy" id="765952"/>
    <lineage>
        <taxon>Bacteria</taxon>
        <taxon>Pseudomonadati</taxon>
        <taxon>Chlamydiota</taxon>
        <taxon>Chlamydiia</taxon>
        <taxon>Parachlamydiales</taxon>
        <taxon>Parachlamydiaceae</taxon>
        <taxon>Parachlamydia</taxon>
    </lineage>
</organism>
<protein>
    <submittedName>
        <fullName evidence="1">Uncharacterized protein</fullName>
    </submittedName>
</protein>
<evidence type="ECO:0000313" key="2">
    <source>
        <dbReference type="Proteomes" id="UP000000495"/>
    </source>
</evidence>
<gene>
    <name evidence="1" type="ordered locus">PUV_04330</name>
</gene>
<accession>F8KWI5</accession>
<dbReference type="Proteomes" id="UP000000495">
    <property type="component" value="Chromosome"/>
</dbReference>
<dbReference type="EMBL" id="FR872580">
    <property type="protein sequence ID" value="CCB85383.1"/>
    <property type="molecule type" value="Genomic_DNA"/>
</dbReference>
<proteinExistence type="predicted"/>
<dbReference type="HOGENOM" id="CLU_3155820_0_0_0"/>
<reference evidence="1 2" key="2">
    <citation type="journal article" date="2011" name="Mol. Biol. Evol.">
        <title>Unity in variety--the pan-genome of the Chlamydiae.</title>
        <authorList>
            <person name="Collingro A."/>
            <person name="Tischler P."/>
            <person name="Weinmaier T."/>
            <person name="Penz T."/>
            <person name="Heinz E."/>
            <person name="Brunham R.C."/>
            <person name="Read T.D."/>
            <person name="Bavoil P.M."/>
            <person name="Sachse K."/>
            <person name="Kahane S."/>
            <person name="Friedman M.G."/>
            <person name="Rattei T."/>
            <person name="Myers G.S."/>
            <person name="Horn M."/>
        </authorList>
    </citation>
    <scope>NUCLEOTIDE SEQUENCE [LARGE SCALE GENOMIC DNA]</scope>
    <source>
        <strain evidence="2">UV7</strain>
    </source>
</reference>
<name>F8KWI5_PARAV</name>
<reference key="1">
    <citation type="journal article" date="2011" name="Mol. Biol. Evol.">
        <title>Unity in variety -- the pan-genome of the Chlamydiae.</title>
        <authorList>
            <person name="Collingro A."/>
            <person name="Tischler P."/>
            <person name="Weinmaier T."/>
            <person name="Penz T."/>
            <person name="Heinz E."/>
            <person name="Brunham R.C."/>
            <person name="Read T.D."/>
            <person name="Bavoil P.M."/>
            <person name="Sachse K."/>
            <person name="Kahane S."/>
            <person name="Friedman M.G."/>
            <person name="Rattei T."/>
            <person name="Myers G.S.A."/>
            <person name="Horn M."/>
        </authorList>
    </citation>
    <scope>NUCLEOTIDE SEQUENCE</scope>
    <source>
        <strain>UV7</strain>
    </source>
</reference>